<comment type="caution">
    <text evidence="2">The sequence shown here is derived from an EMBL/GenBank/DDBJ whole genome shotgun (WGS) entry which is preliminary data.</text>
</comment>
<feature type="compositionally biased region" description="Low complexity" evidence="1">
    <location>
        <begin position="34"/>
        <end position="45"/>
    </location>
</feature>
<name>A0ABQ9UUA1_SAGOE</name>
<dbReference type="InterPro" id="IPR003903">
    <property type="entry name" value="UIM_dom"/>
</dbReference>
<organism evidence="2 3">
    <name type="scientific">Saguinus oedipus</name>
    <name type="common">Cotton-top tamarin</name>
    <name type="synonym">Oedipomidas oedipus</name>
    <dbReference type="NCBI Taxonomy" id="9490"/>
    <lineage>
        <taxon>Eukaryota</taxon>
        <taxon>Metazoa</taxon>
        <taxon>Chordata</taxon>
        <taxon>Craniata</taxon>
        <taxon>Vertebrata</taxon>
        <taxon>Euteleostomi</taxon>
        <taxon>Mammalia</taxon>
        <taxon>Eutheria</taxon>
        <taxon>Euarchontoglires</taxon>
        <taxon>Primates</taxon>
        <taxon>Haplorrhini</taxon>
        <taxon>Platyrrhini</taxon>
        <taxon>Cebidae</taxon>
        <taxon>Callitrichinae</taxon>
        <taxon>Saguinus</taxon>
    </lineage>
</organism>
<feature type="compositionally biased region" description="Pro residues" evidence="1">
    <location>
        <begin position="20"/>
        <end position="33"/>
    </location>
</feature>
<keyword evidence="3" id="KW-1185">Reference proteome</keyword>
<dbReference type="Gene3D" id="6.10.250.1800">
    <property type="match status" value="1"/>
</dbReference>
<dbReference type="EMBL" id="JASSZA010000010">
    <property type="protein sequence ID" value="KAK2100058.1"/>
    <property type="molecule type" value="Genomic_DNA"/>
</dbReference>
<evidence type="ECO:0000256" key="1">
    <source>
        <dbReference type="SAM" id="MobiDB-lite"/>
    </source>
</evidence>
<proteinExistence type="predicted"/>
<reference evidence="2 3" key="1">
    <citation type="submission" date="2023-05" db="EMBL/GenBank/DDBJ databases">
        <title>B98-5 Cell Line De Novo Hybrid Assembly: An Optical Mapping Approach.</title>
        <authorList>
            <person name="Kananen K."/>
            <person name="Auerbach J.A."/>
            <person name="Kautto E."/>
            <person name="Blachly J.S."/>
        </authorList>
    </citation>
    <scope>NUCLEOTIDE SEQUENCE [LARGE SCALE GENOMIC DNA]</scope>
    <source>
        <strain evidence="2">B95-8</strain>
        <tissue evidence="2">Cell line</tissue>
    </source>
</reference>
<protein>
    <submittedName>
        <fullName evidence="2">Ankyrin repeat domain-containing protein 13D</fullName>
    </submittedName>
</protein>
<evidence type="ECO:0000313" key="2">
    <source>
        <dbReference type="EMBL" id="KAK2100058.1"/>
    </source>
</evidence>
<dbReference type="Pfam" id="PF02809">
    <property type="entry name" value="UIM"/>
    <property type="match status" value="2"/>
</dbReference>
<feature type="compositionally biased region" description="Basic and acidic residues" evidence="1">
    <location>
        <begin position="46"/>
        <end position="59"/>
    </location>
</feature>
<dbReference type="SMART" id="SM00726">
    <property type="entry name" value="UIM"/>
    <property type="match status" value="2"/>
</dbReference>
<feature type="region of interest" description="Disordered" evidence="1">
    <location>
        <begin position="1"/>
        <end position="75"/>
    </location>
</feature>
<accession>A0ABQ9UUA1</accession>
<evidence type="ECO:0000313" key="3">
    <source>
        <dbReference type="Proteomes" id="UP001266305"/>
    </source>
</evidence>
<sequence>MGLAEALQESLRLSTEPRGPGSPPRTPPAPGPPSFEEQLRLALELSSREQEERERRGQQEEEDLQRTLQLSLTEH</sequence>
<gene>
    <name evidence="2" type="primary">ANKRD13D_2</name>
    <name evidence="2" type="ORF">P7K49_021406</name>
</gene>
<dbReference type="PROSITE" id="PS50330">
    <property type="entry name" value="UIM"/>
    <property type="match status" value="1"/>
</dbReference>
<dbReference type="Proteomes" id="UP001266305">
    <property type="component" value="Unassembled WGS sequence"/>
</dbReference>